<evidence type="ECO:0000313" key="3">
    <source>
        <dbReference type="Proteomes" id="UP001162734"/>
    </source>
</evidence>
<accession>A0ABM7XEG3</accession>
<name>A0ABM7XEG3_9BACT</name>
<dbReference type="EMBL" id="AP025592">
    <property type="protein sequence ID" value="BDG10246.1"/>
    <property type="molecule type" value="Genomic_DNA"/>
</dbReference>
<evidence type="ECO:0000313" key="2">
    <source>
        <dbReference type="EMBL" id="BDG10246.1"/>
    </source>
</evidence>
<organism evidence="2 3">
    <name type="scientific">Anaeromyxobacter paludicola</name>
    <dbReference type="NCBI Taxonomy" id="2918171"/>
    <lineage>
        <taxon>Bacteria</taxon>
        <taxon>Pseudomonadati</taxon>
        <taxon>Myxococcota</taxon>
        <taxon>Myxococcia</taxon>
        <taxon>Myxococcales</taxon>
        <taxon>Cystobacterineae</taxon>
        <taxon>Anaeromyxobacteraceae</taxon>
        <taxon>Anaeromyxobacter</taxon>
    </lineage>
</organism>
<keyword evidence="3" id="KW-1185">Reference proteome</keyword>
<evidence type="ECO:0000256" key="1">
    <source>
        <dbReference type="SAM" id="MobiDB-lite"/>
    </source>
</evidence>
<gene>
    <name evidence="2" type="ORF">AMPC_33590</name>
</gene>
<reference evidence="3" key="1">
    <citation type="journal article" date="2022" name="Int. J. Syst. Evol. Microbiol.">
        <title>Anaeromyxobacter oryzae sp. nov., Anaeromyxobacter diazotrophicus sp. nov. and Anaeromyxobacter paludicola sp. nov., isolated from paddy soils.</title>
        <authorList>
            <person name="Itoh H."/>
            <person name="Xu Z."/>
            <person name="Mise K."/>
            <person name="Masuda Y."/>
            <person name="Ushijima N."/>
            <person name="Hayakawa C."/>
            <person name="Shiratori Y."/>
            <person name="Senoo K."/>
        </authorList>
    </citation>
    <scope>NUCLEOTIDE SEQUENCE [LARGE SCALE GENOMIC DNA]</scope>
    <source>
        <strain evidence="3">Red630</strain>
    </source>
</reference>
<protein>
    <submittedName>
        <fullName evidence="2">Uncharacterized protein</fullName>
    </submittedName>
</protein>
<proteinExistence type="predicted"/>
<sequence>MAKKTGEPGAAGGRGDHELSDVLAQPGADLPLPTDPVRTAHGTVQPTDEEQEWERAHQPPAPGTAGTFREEGEAAERSASGNRELEAPGKPSEGPGYDS</sequence>
<feature type="region of interest" description="Disordered" evidence="1">
    <location>
        <begin position="1"/>
        <end position="99"/>
    </location>
</feature>
<dbReference type="RefSeq" id="WP_248342646.1">
    <property type="nucleotide sequence ID" value="NZ_AP025592.1"/>
</dbReference>
<dbReference type="Proteomes" id="UP001162734">
    <property type="component" value="Chromosome"/>
</dbReference>